<dbReference type="Pfam" id="PF01052">
    <property type="entry name" value="FliMN_C"/>
    <property type="match status" value="1"/>
</dbReference>
<name>I7LJK4_9CLOT</name>
<dbReference type="InterPro" id="IPR051469">
    <property type="entry name" value="FliN/MopA/SpaO"/>
</dbReference>
<comment type="subcellular location">
    <subcellularLocation>
        <location evidence="1">Cell membrane</location>
        <topology evidence="1">Peripheral membrane protein</topology>
        <orientation evidence="1">Cytoplasmic side</orientation>
    </subcellularLocation>
</comment>
<evidence type="ECO:0000256" key="5">
    <source>
        <dbReference type="ARBA" id="ARBA00022779"/>
    </source>
</evidence>
<dbReference type="InterPro" id="IPR001543">
    <property type="entry name" value="FliN-like_C"/>
</dbReference>
<dbReference type="CDD" id="cd17907">
    <property type="entry name" value="FliY_FliN-Y"/>
    <property type="match status" value="1"/>
</dbReference>
<dbReference type="PANTHER" id="PTHR43484">
    <property type="match status" value="1"/>
</dbReference>
<dbReference type="EMBL" id="CAKP01000093">
    <property type="protein sequence ID" value="CCJ33783.1"/>
    <property type="molecule type" value="Genomic_DNA"/>
</dbReference>
<feature type="domain" description="CheC-like protein" evidence="8">
    <location>
        <begin position="129"/>
        <end position="161"/>
    </location>
</feature>
<keyword evidence="9" id="KW-0969">Cilium</keyword>
<keyword evidence="9" id="KW-0966">Cell projection</keyword>
<dbReference type="InterPro" id="IPR001172">
    <property type="entry name" value="FliN_T3SS_HrcQb"/>
</dbReference>
<protein>
    <submittedName>
        <fullName evidence="9">Flagellar motor switch protein FliN</fullName>
    </submittedName>
</protein>
<dbReference type="GO" id="GO:0005886">
    <property type="term" value="C:plasma membrane"/>
    <property type="evidence" value="ECO:0007669"/>
    <property type="project" value="UniProtKB-SubCell"/>
</dbReference>
<proteinExistence type="inferred from homology"/>
<feature type="domain" description="Flagellar motor switch protein FliN-like C-terminal" evidence="7">
    <location>
        <begin position="278"/>
        <end position="348"/>
    </location>
</feature>
<feature type="domain" description="CheC-like protein" evidence="8">
    <location>
        <begin position="31"/>
        <end position="66"/>
    </location>
</feature>
<dbReference type="eggNOG" id="COG1886">
    <property type="taxonomic scope" value="Bacteria"/>
</dbReference>
<dbReference type="GO" id="GO:0006935">
    <property type="term" value="P:chemotaxis"/>
    <property type="evidence" value="ECO:0007669"/>
    <property type="project" value="UniProtKB-KW"/>
</dbReference>
<evidence type="ECO:0000256" key="3">
    <source>
        <dbReference type="ARBA" id="ARBA00022475"/>
    </source>
</evidence>
<dbReference type="OrthoDB" id="9773459at2"/>
<evidence type="ECO:0000313" key="9">
    <source>
        <dbReference type="EMBL" id="CCJ33783.1"/>
    </source>
</evidence>
<dbReference type="Gene3D" id="3.40.1550.10">
    <property type="entry name" value="CheC-like"/>
    <property type="match status" value="1"/>
</dbReference>
<evidence type="ECO:0000256" key="4">
    <source>
        <dbReference type="ARBA" id="ARBA00022500"/>
    </source>
</evidence>
<dbReference type="SUPFAM" id="SSF103039">
    <property type="entry name" value="CheC-like"/>
    <property type="match status" value="1"/>
</dbReference>
<dbReference type="STRING" id="857293.CAAU_1699"/>
<comment type="similarity">
    <text evidence="2">Belongs to the FliN/MopA/SpaO family.</text>
</comment>
<dbReference type="Gene3D" id="2.30.330.10">
    <property type="entry name" value="SpoA-like"/>
    <property type="match status" value="1"/>
</dbReference>
<dbReference type="InterPro" id="IPR012826">
    <property type="entry name" value="FliN"/>
</dbReference>
<dbReference type="InterPro" id="IPR028976">
    <property type="entry name" value="CheC-like_sf"/>
</dbReference>
<keyword evidence="10" id="KW-1185">Reference proteome</keyword>
<gene>
    <name evidence="9" type="ORF">CAAU_1699</name>
</gene>
<organism evidence="9 10">
    <name type="scientific">Caloramator australicus RC3</name>
    <dbReference type="NCBI Taxonomy" id="857293"/>
    <lineage>
        <taxon>Bacteria</taxon>
        <taxon>Bacillati</taxon>
        <taxon>Bacillota</taxon>
        <taxon>Clostridia</taxon>
        <taxon>Eubacteriales</taxon>
        <taxon>Clostridiaceae</taxon>
        <taxon>Caloramator</taxon>
    </lineage>
</organism>
<keyword evidence="9" id="KW-0282">Flagellum</keyword>
<dbReference type="NCBIfam" id="NF005995">
    <property type="entry name" value="PRK08119.1"/>
    <property type="match status" value="1"/>
</dbReference>
<dbReference type="eggNOG" id="COG1776">
    <property type="taxonomic scope" value="Bacteria"/>
</dbReference>
<dbReference type="NCBIfam" id="TIGR02480">
    <property type="entry name" value="fliN"/>
    <property type="match status" value="1"/>
</dbReference>
<dbReference type="InterPro" id="IPR036429">
    <property type="entry name" value="SpoA-like_sf"/>
</dbReference>
<keyword evidence="3" id="KW-1003">Cell membrane</keyword>
<dbReference type="PANTHER" id="PTHR43484:SF1">
    <property type="entry name" value="FLAGELLAR MOTOR SWITCH PROTEIN FLIN"/>
    <property type="match status" value="1"/>
</dbReference>
<dbReference type="Proteomes" id="UP000007652">
    <property type="component" value="Unassembled WGS sequence"/>
</dbReference>
<dbReference type="AlphaFoldDB" id="I7LJK4"/>
<keyword evidence="5" id="KW-0283">Flagellar rotation</keyword>
<reference evidence="9 10" key="1">
    <citation type="journal article" date="2011" name="J. Bacteriol.">
        <title>Draft genome sequence of Caloramator australicus strain RC3T, a thermoanaerobe from the Great Artesian Basin of Australia.</title>
        <authorList>
            <person name="Ogg C.D."/>
            <person name="Patel B.K.C."/>
        </authorList>
    </citation>
    <scope>NUCLEOTIDE SEQUENCE [LARGE SCALE GENOMIC DNA]</scope>
    <source>
        <strain evidence="9 10">RC3</strain>
    </source>
</reference>
<sequence>MHDGILSQAEIDALLSGVTPANIDNDLTDDEKDLLGEIGNISMGSASTALSTILGKMVNITTPRVTLTTLNDLKNEFNIPIMALEVEYIEGLKGSNLLLVKIDDASVIADIMMGGTGSNIKTELTEIEVSAVQEAMNQMIGSSATSLSTMLNVPINITPPTARIWNKDVDKISELIDENERIVRISFRLTIAELLDSEIMLLLPVETAKMIINKMTGGLSEEPIAEPEPVKEAAYEKVEAKEQKIETRQEIKEEVNVSKASFAELTPLTPKEKQNIELILDVPLEISVVLGRTKKTIKEILELGQGSLIELDKLTEEPVEILVNGKRVAYGEVVVIDENFGVRITSIVNNVEKIKSLQG</sequence>
<dbReference type="Pfam" id="PF04509">
    <property type="entry name" value="CheC"/>
    <property type="match status" value="2"/>
</dbReference>
<evidence type="ECO:0000256" key="6">
    <source>
        <dbReference type="ARBA" id="ARBA00023136"/>
    </source>
</evidence>
<dbReference type="InterPro" id="IPR007597">
    <property type="entry name" value="CheC"/>
</dbReference>
<evidence type="ECO:0000256" key="2">
    <source>
        <dbReference type="ARBA" id="ARBA00009226"/>
    </source>
</evidence>
<evidence type="ECO:0000259" key="7">
    <source>
        <dbReference type="Pfam" id="PF01052"/>
    </source>
</evidence>
<dbReference type="GO" id="GO:0071973">
    <property type="term" value="P:bacterial-type flagellum-dependent cell motility"/>
    <property type="evidence" value="ECO:0007669"/>
    <property type="project" value="InterPro"/>
</dbReference>
<evidence type="ECO:0000313" key="10">
    <source>
        <dbReference type="Proteomes" id="UP000007652"/>
    </source>
</evidence>
<accession>I7LJK4</accession>
<keyword evidence="6" id="KW-0472">Membrane</keyword>
<comment type="caution">
    <text evidence="9">The sequence shown here is derived from an EMBL/GenBank/DDBJ whole genome shotgun (WGS) entry which is preliminary data.</text>
</comment>
<evidence type="ECO:0000259" key="8">
    <source>
        <dbReference type="Pfam" id="PF04509"/>
    </source>
</evidence>
<dbReference type="GO" id="GO:0003774">
    <property type="term" value="F:cytoskeletal motor activity"/>
    <property type="evidence" value="ECO:0007669"/>
    <property type="project" value="InterPro"/>
</dbReference>
<keyword evidence="4" id="KW-0145">Chemotaxis</keyword>
<dbReference type="SUPFAM" id="SSF101801">
    <property type="entry name" value="Surface presentation of antigens (SPOA)"/>
    <property type="match status" value="1"/>
</dbReference>
<dbReference type="PRINTS" id="PR00956">
    <property type="entry name" value="FLGMOTORFLIN"/>
</dbReference>
<dbReference type="GO" id="GO:0016787">
    <property type="term" value="F:hydrolase activity"/>
    <property type="evidence" value="ECO:0007669"/>
    <property type="project" value="InterPro"/>
</dbReference>
<dbReference type="RefSeq" id="WP_008909042.1">
    <property type="nucleotide sequence ID" value="NZ_CAKP01000093.1"/>
</dbReference>
<evidence type="ECO:0000256" key="1">
    <source>
        <dbReference type="ARBA" id="ARBA00004413"/>
    </source>
</evidence>
<dbReference type="GO" id="GO:0009425">
    <property type="term" value="C:bacterial-type flagellum basal body"/>
    <property type="evidence" value="ECO:0007669"/>
    <property type="project" value="InterPro"/>
</dbReference>